<evidence type="ECO:0000313" key="2">
    <source>
        <dbReference type="EMBL" id="EDY19432.1"/>
    </source>
</evidence>
<dbReference type="Gene3D" id="3.10.450.50">
    <property type="match status" value="1"/>
</dbReference>
<reference evidence="2 3" key="1">
    <citation type="journal article" date="2011" name="J. Bacteriol.">
        <title>Genome sequence of Chthoniobacter flavus Ellin428, an aerobic heterotrophic soil bacterium.</title>
        <authorList>
            <person name="Kant R."/>
            <person name="van Passel M.W."/>
            <person name="Palva A."/>
            <person name="Lucas S."/>
            <person name="Lapidus A."/>
            <person name="Glavina Del Rio T."/>
            <person name="Dalin E."/>
            <person name="Tice H."/>
            <person name="Bruce D."/>
            <person name="Goodwin L."/>
            <person name="Pitluck S."/>
            <person name="Larimer F.W."/>
            <person name="Land M.L."/>
            <person name="Hauser L."/>
            <person name="Sangwan P."/>
            <person name="de Vos W.M."/>
            <person name="Janssen P.H."/>
            <person name="Smidt H."/>
        </authorList>
    </citation>
    <scope>NUCLEOTIDE SEQUENCE [LARGE SCALE GENOMIC DNA]</scope>
    <source>
        <strain evidence="2 3">Ellin428</strain>
    </source>
</reference>
<evidence type="ECO:0000313" key="3">
    <source>
        <dbReference type="Proteomes" id="UP000005824"/>
    </source>
</evidence>
<comment type="caution">
    <text evidence="2">The sequence shown here is derived from an EMBL/GenBank/DDBJ whole genome shotgun (WGS) entry which is preliminary data.</text>
</comment>
<dbReference type="InParanoid" id="B4D2J2"/>
<dbReference type="eggNOG" id="ENOG5033CFC">
    <property type="taxonomic scope" value="Bacteria"/>
</dbReference>
<dbReference type="EMBL" id="ABVL01000008">
    <property type="protein sequence ID" value="EDY19432.1"/>
    <property type="molecule type" value="Genomic_DNA"/>
</dbReference>
<sequence length="176" mass="19686" precursor="true">MNSLKILLLAALALFAWSAGAAPLQAADSPAKFVQDFYNWYVPLSKHDRHEASSDVALKKRAADFSPELTKALKEDSAAAAKNPGELVGLDFDPFLNSQETVDRSVVGNVTEKNGAYRVEVYHFLDGKKDKKPQVIPEVKSVNGHWVFINFWNSEKGNLLEELRQLAKDRKKYPVK</sequence>
<keyword evidence="3" id="KW-1185">Reference proteome</keyword>
<name>B4D2J2_9BACT</name>
<accession>B4D2J2</accession>
<organism evidence="2 3">
    <name type="scientific">Chthoniobacter flavus Ellin428</name>
    <dbReference type="NCBI Taxonomy" id="497964"/>
    <lineage>
        <taxon>Bacteria</taxon>
        <taxon>Pseudomonadati</taxon>
        <taxon>Verrucomicrobiota</taxon>
        <taxon>Spartobacteria</taxon>
        <taxon>Chthoniobacterales</taxon>
        <taxon>Chthoniobacteraceae</taxon>
        <taxon>Chthoniobacter</taxon>
    </lineage>
</organism>
<dbReference type="Proteomes" id="UP000005824">
    <property type="component" value="Unassembled WGS sequence"/>
</dbReference>
<keyword evidence="1" id="KW-0732">Signal</keyword>
<evidence type="ECO:0000256" key="1">
    <source>
        <dbReference type="SAM" id="SignalP"/>
    </source>
</evidence>
<gene>
    <name evidence="2" type="ORF">CfE428DRAFT_3117</name>
</gene>
<dbReference type="AlphaFoldDB" id="B4D2J2"/>
<protein>
    <submittedName>
        <fullName evidence="2">Uncharacterized protein</fullName>
    </submittedName>
</protein>
<feature type="signal peptide" evidence="1">
    <location>
        <begin position="1"/>
        <end position="21"/>
    </location>
</feature>
<feature type="chain" id="PRO_5002800447" evidence="1">
    <location>
        <begin position="22"/>
        <end position="176"/>
    </location>
</feature>
<proteinExistence type="predicted"/>